<name>A0A1H8VKW8_9EURY</name>
<proteinExistence type="predicted"/>
<reference evidence="3" key="1">
    <citation type="submission" date="2016-10" db="EMBL/GenBank/DDBJ databases">
        <authorList>
            <person name="Varghese N."/>
            <person name="Submissions S."/>
        </authorList>
    </citation>
    <scope>NUCLEOTIDE SEQUENCE [LARGE SCALE GENOMIC DNA]</scope>
    <source>
        <strain evidence="3">CGMCC 1.10121</strain>
    </source>
</reference>
<organism evidence="2 3">
    <name type="scientific">Halogranum amylolyticum</name>
    <dbReference type="NCBI Taxonomy" id="660520"/>
    <lineage>
        <taxon>Archaea</taxon>
        <taxon>Methanobacteriati</taxon>
        <taxon>Methanobacteriota</taxon>
        <taxon>Stenosarchaea group</taxon>
        <taxon>Halobacteria</taxon>
        <taxon>Halobacteriales</taxon>
        <taxon>Haloferacaceae</taxon>
    </lineage>
</organism>
<keyword evidence="2" id="KW-0813">Transport</keyword>
<keyword evidence="2" id="KW-0762">Sugar transport</keyword>
<dbReference type="PANTHER" id="PTHR43649:SF13">
    <property type="entry name" value="CARBOHYDRATE ABC TRANSPORTER SUBSTRATE-BINDING PROTEIN"/>
    <property type="match status" value="1"/>
</dbReference>
<evidence type="ECO:0000313" key="2">
    <source>
        <dbReference type="EMBL" id="SEP16092.1"/>
    </source>
</evidence>
<keyword evidence="3" id="KW-1185">Reference proteome</keyword>
<dbReference type="PROSITE" id="PS51318">
    <property type="entry name" value="TAT"/>
    <property type="match status" value="1"/>
</dbReference>
<evidence type="ECO:0000256" key="1">
    <source>
        <dbReference type="SAM" id="MobiDB-lite"/>
    </source>
</evidence>
<dbReference type="Proteomes" id="UP000199126">
    <property type="component" value="Unassembled WGS sequence"/>
</dbReference>
<dbReference type="AlphaFoldDB" id="A0A1H8VKW8"/>
<dbReference type="PROSITE" id="PS51257">
    <property type="entry name" value="PROKAR_LIPOPROTEIN"/>
    <property type="match status" value="1"/>
</dbReference>
<dbReference type="EMBL" id="FODV01000017">
    <property type="protein sequence ID" value="SEP16092.1"/>
    <property type="molecule type" value="Genomic_DNA"/>
</dbReference>
<protein>
    <submittedName>
        <fullName evidence="2">Multiple sugar transport system substrate-binding protein</fullName>
    </submittedName>
</protein>
<dbReference type="SUPFAM" id="SSF53850">
    <property type="entry name" value="Periplasmic binding protein-like II"/>
    <property type="match status" value="1"/>
</dbReference>
<dbReference type="OrthoDB" id="281208at2157"/>
<dbReference type="Gene3D" id="3.40.190.10">
    <property type="entry name" value="Periplasmic binding protein-like II"/>
    <property type="match status" value="2"/>
</dbReference>
<feature type="region of interest" description="Disordered" evidence="1">
    <location>
        <begin position="33"/>
        <end position="61"/>
    </location>
</feature>
<dbReference type="InterPro" id="IPR006311">
    <property type="entry name" value="TAT_signal"/>
</dbReference>
<dbReference type="InterPro" id="IPR050490">
    <property type="entry name" value="Bact_solute-bd_prot1"/>
</dbReference>
<gene>
    <name evidence="2" type="ORF">SAMN04487948_11781</name>
</gene>
<dbReference type="RefSeq" id="WP_089827212.1">
    <property type="nucleotide sequence ID" value="NZ_FODV01000017.1"/>
</dbReference>
<evidence type="ECO:0000313" key="3">
    <source>
        <dbReference type="Proteomes" id="UP000199126"/>
    </source>
</evidence>
<sequence>MTDIDKQSRRRFMQATTGVSTAALIGLAGCTGGNGSGSGSTSSSSGEQGSGKTKFWSSPNKKELEFHKNARKSFIENNDVSLDVRPVPEGDSSEQVVLSALASGTEPAAFANVFPGFAAKLQENNAAKNLYDIDGAKSFLTERCGETILKRYEAPDGGLYQAPWKANPVLFQYNDTVFKEAGFKNPDDYPTTLSGVLDAGKKIVDQGAAKVLWDRAPRPTWYERWFDFLPLYLAASKGEASMFEQGSESVKPAFNNKTAKTVLQFFQDMYSAKLAPTQGSEQPKFPNNEAAINTGGPWVIPYFTDVNKDLEMSHMNPPVPDGVSPNSHTYADPKNTSIFASAKNAKGTWNFVQFEQQKEWDTKFLEKTLQLPLRKGLVDAASGFFEENPGIKPYAEALETSHPPAYTPNYSKVMNIFGEECFVPVALGNKAPQKGLDAAEKAIKQELN</sequence>
<dbReference type="PANTHER" id="PTHR43649">
    <property type="entry name" value="ARABINOSE-BINDING PROTEIN-RELATED"/>
    <property type="match status" value="1"/>
</dbReference>
<accession>A0A1H8VKW8</accession>
<feature type="compositionally biased region" description="Low complexity" evidence="1">
    <location>
        <begin position="39"/>
        <end position="51"/>
    </location>
</feature>